<evidence type="ECO:0000256" key="6">
    <source>
        <dbReference type="ARBA" id="ARBA00023053"/>
    </source>
</evidence>
<evidence type="ECO:0000256" key="3">
    <source>
        <dbReference type="ARBA" id="ARBA00022449"/>
    </source>
</evidence>
<feature type="transmembrane region" description="Helical" evidence="10">
    <location>
        <begin position="395"/>
        <end position="418"/>
    </location>
</feature>
<dbReference type="Proteomes" id="UP000001861">
    <property type="component" value="Unassembled WGS sequence"/>
</dbReference>
<dbReference type="eggNOG" id="ENOG502QWRB">
    <property type="taxonomic scope" value="Eukaryota"/>
</dbReference>
<feature type="transmembrane region" description="Helical" evidence="10">
    <location>
        <begin position="352"/>
        <end position="375"/>
    </location>
</feature>
<feature type="domain" description="Cation/H+ exchanger transmembrane" evidence="11">
    <location>
        <begin position="349"/>
        <end position="507"/>
    </location>
</feature>
<keyword evidence="2" id="KW-0813">Transport</keyword>
<evidence type="ECO:0000313" key="12">
    <source>
        <dbReference type="EMBL" id="EAU89655.2"/>
    </source>
</evidence>
<keyword evidence="5 10" id="KW-1133">Transmembrane helix</keyword>
<feature type="transmembrane region" description="Helical" evidence="10">
    <location>
        <begin position="102"/>
        <end position="125"/>
    </location>
</feature>
<dbReference type="HOGENOM" id="CLU_024407_1_0_1"/>
<dbReference type="KEGG" id="cci:CC1G_02544"/>
<dbReference type="PANTHER" id="PTHR43562:SF3">
    <property type="entry name" value="SODIUM ION_PROTON EXCHANGER (EUROFUNG)"/>
    <property type="match status" value="1"/>
</dbReference>
<keyword evidence="9" id="KW-0739">Sodium transport</keyword>
<evidence type="ECO:0000256" key="8">
    <source>
        <dbReference type="ARBA" id="ARBA00023136"/>
    </source>
</evidence>
<dbReference type="InterPro" id="IPR006153">
    <property type="entry name" value="Cation/H_exchanger_TM"/>
</dbReference>
<keyword evidence="4 10" id="KW-0812">Transmembrane</keyword>
<dbReference type="EMBL" id="AACS02000009">
    <property type="protein sequence ID" value="EAU89655.2"/>
    <property type="molecule type" value="Genomic_DNA"/>
</dbReference>
<sequence length="511" mass="54169">MAPIASSDSPSYYEVPALPVLLSTASFLYLLRVVEYLSDLITNTHLLGSLLLGILWASPHVGNLLNTQILSTFTLLGYIGLLLLIFEAGLTTPLNLLLKPANLALSMLVAAAGIAFPFALTFGLLHGAFGYTVLQSFGAGAALCSTSLGTTIALLNDEMRTRRVGVVLMTAALADDVVGLVIAGIVANLGGDVGGGSIHWSTIVRPILVSLAFTFLTPVGAVAVKKIMTLFKGACFRAPWLRVRKSHVYLFTIVATLTGFVAGSHYAGTSELYGAYLAGTFLSYVFAPPAQDHLPHNLEAPSSATTTSVSPQAEILQRSDSKQQANVADSQAVEEPIPHPIESAFAKTIQPLLINLLSPLFFASIGASLPVQNLFSVQLTTFADGQPSLRTSHDVIWKGIVYSMLMVIAKAATGLWILAWPDEPSKHEDAQPTPSAFKRRLPQALFLGLAMVARGEIALIVAQLAAPLLTASVDNTGFPSQEPFAVVIWAILLTTVCGAVGVGIVLRRMKI</sequence>
<dbReference type="OrthoDB" id="1288932at2759"/>
<dbReference type="GO" id="GO:1902600">
    <property type="term" value="P:proton transmembrane transport"/>
    <property type="evidence" value="ECO:0007669"/>
    <property type="project" value="InterPro"/>
</dbReference>
<keyword evidence="3" id="KW-0050">Antiport</keyword>
<protein>
    <submittedName>
        <fullName evidence="12">Sodium-hydrogen antiporter</fullName>
    </submittedName>
</protein>
<dbReference type="GO" id="GO:0015297">
    <property type="term" value="F:antiporter activity"/>
    <property type="evidence" value="ECO:0007669"/>
    <property type="project" value="UniProtKB-KW"/>
</dbReference>
<dbReference type="GeneID" id="6008766"/>
<evidence type="ECO:0000256" key="2">
    <source>
        <dbReference type="ARBA" id="ARBA00022448"/>
    </source>
</evidence>
<gene>
    <name evidence="12" type="ORF">CC1G_02544</name>
</gene>
<dbReference type="RefSeq" id="XP_001832282.2">
    <property type="nucleotide sequence ID" value="XM_001832230.2"/>
</dbReference>
<dbReference type="VEuPathDB" id="FungiDB:CC1G_02544"/>
<feature type="transmembrane region" description="Helical" evidence="10">
    <location>
        <begin position="69"/>
        <end position="90"/>
    </location>
</feature>
<reference evidence="12 13" key="1">
    <citation type="journal article" date="2010" name="Proc. Natl. Acad. Sci. U.S.A.">
        <title>Insights into evolution of multicellular fungi from the assembled chromosomes of the mushroom Coprinopsis cinerea (Coprinus cinereus).</title>
        <authorList>
            <person name="Stajich J.E."/>
            <person name="Wilke S.K."/>
            <person name="Ahren D."/>
            <person name="Au C.H."/>
            <person name="Birren B.W."/>
            <person name="Borodovsky M."/>
            <person name="Burns C."/>
            <person name="Canback B."/>
            <person name="Casselton L.A."/>
            <person name="Cheng C.K."/>
            <person name="Deng J."/>
            <person name="Dietrich F.S."/>
            <person name="Fargo D.C."/>
            <person name="Farman M.L."/>
            <person name="Gathman A.C."/>
            <person name="Goldberg J."/>
            <person name="Guigo R."/>
            <person name="Hoegger P.J."/>
            <person name="Hooker J.B."/>
            <person name="Huggins A."/>
            <person name="James T.Y."/>
            <person name="Kamada T."/>
            <person name="Kilaru S."/>
            <person name="Kodira C."/>
            <person name="Kues U."/>
            <person name="Kupfer D."/>
            <person name="Kwan H.S."/>
            <person name="Lomsadze A."/>
            <person name="Li W."/>
            <person name="Lilly W.W."/>
            <person name="Ma L.J."/>
            <person name="Mackey A.J."/>
            <person name="Manning G."/>
            <person name="Martin F."/>
            <person name="Muraguchi H."/>
            <person name="Natvig D.O."/>
            <person name="Palmerini H."/>
            <person name="Ramesh M.A."/>
            <person name="Rehmeyer C.J."/>
            <person name="Roe B.A."/>
            <person name="Shenoy N."/>
            <person name="Stanke M."/>
            <person name="Ter-Hovhannisyan V."/>
            <person name="Tunlid A."/>
            <person name="Velagapudi R."/>
            <person name="Vision T.J."/>
            <person name="Zeng Q."/>
            <person name="Zolan M.E."/>
            <person name="Pukkila P.J."/>
        </authorList>
    </citation>
    <scope>NUCLEOTIDE SEQUENCE [LARGE SCALE GENOMIC DNA]</scope>
    <source>
        <strain evidence="13">Okayama-7 / 130 / ATCC MYA-4618 / FGSC 9003</strain>
    </source>
</reference>
<dbReference type="InterPro" id="IPR038770">
    <property type="entry name" value="Na+/solute_symporter_sf"/>
</dbReference>
<dbReference type="AlphaFoldDB" id="A8NBT4"/>
<dbReference type="PANTHER" id="PTHR43562">
    <property type="entry name" value="NAPA-TYPE SODIUM/HYDROGEN ANTIPORTER"/>
    <property type="match status" value="1"/>
</dbReference>
<feature type="transmembrane region" description="Helical" evidence="10">
    <location>
        <begin position="486"/>
        <end position="506"/>
    </location>
</feature>
<keyword evidence="6" id="KW-0915">Sodium</keyword>
<accession>A8NBT4</accession>
<feature type="transmembrane region" description="Helical" evidence="10">
    <location>
        <begin position="248"/>
        <end position="267"/>
    </location>
</feature>
<evidence type="ECO:0000256" key="9">
    <source>
        <dbReference type="ARBA" id="ARBA00023201"/>
    </source>
</evidence>
<keyword evidence="13" id="KW-1185">Reference proteome</keyword>
<evidence type="ECO:0000313" key="13">
    <source>
        <dbReference type="Proteomes" id="UP000001861"/>
    </source>
</evidence>
<dbReference type="GO" id="GO:0006814">
    <property type="term" value="P:sodium ion transport"/>
    <property type="evidence" value="ECO:0007669"/>
    <property type="project" value="UniProtKB-KW"/>
</dbReference>
<dbReference type="OMA" id="TWAITLC"/>
<name>A8NBT4_COPC7</name>
<evidence type="ECO:0000256" key="5">
    <source>
        <dbReference type="ARBA" id="ARBA00022989"/>
    </source>
</evidence>
<feature type="transmembrane region" description="Helical" evidence="10">
    <location>
        <begin position="12"/>
        <end position="31"/>
    </location>
</feature>
<feature type="transmembrane region" description="Helical" evidence="10">
    <location>
        <begin position="207"/>
        <end position="227"/>
    </location>
</feature>
<comment type="subcellular location">
    <subcellularLocation>
        <location evidence="1">Membrane</location>
        <topology evidence="1">Multi-pass membrane protein</topology>
    </subcellularLocation>
</comment>
<keyword evidence="8 10" id="KW-0472">Membrane</keyword>
<dbReference type="InParanoid" id="A8NBT4"/>
<feature type="transmembrane region" description="Helical" evidence="10">
    <location>
        <begin position="137"/>
        <end position="155"/>
    </location>
</feature>
<dbReference type="Pfam" id="PF00999">
    <property type="entry name" value="Na_H_Exchanger"/>
    <property type="match status" value="2"/>
</dbReference>
<evidence type="ECO:0000256" key="10">
    <source>
        <dbReference type="SAM" id="Phobius"/>
    </source>
</evidence>
<organism evidence="12 13">
    <name type="scientific">Coprinopsis cinerea (strain Okayama-7 / 130 / ATCC MYA-4618 / FGSC 9003)</name>
    <name type="common">Inky cap fungus</name>
    <name type="synonym">Hormographiella aspergillata</name>
    <dbReference type="NCBI Taxonomy" id="240176"/>
    <lineage>
        <taxon>Eukaryota</taxon>
        <taxon>Fungi</taxon>
        <taxon>Dikarya</taxon>
        <taxon>Basidiomycota</taxon>
        <taxon>Agaricomycotina</taxon>
        <taxon>Agaricomycetes</taxon>
        <taxon>Agaricomycetidae</taxon>
        <taxon>Agaricales</taxon>
        <taxon>Agaricineae</taxon>
        <taxon>Psathyrellaceae</taxon>
        <taxon>Coprinopsis</taxon>
    </lineage>
</organism>
<feature type="domain" description="Cation/H+ exchanger transmembrane" evidence="11">
    <location>
        <begin position="46"/>
        <end position="291"/>
    </location>
</feature>
<dbReference type="GO" id="GO:0016020">
    <property type="term" value="C:membrane"/>
    <property type="evidence" value="ECO:0007669"/>
    <property type="project" value="UniProtKB-SubCell"/>
</dbReference>
<evidence type="ECO:0000256" key="7">
    <source>
        <dbReference type="ARBA" id="ARBA00023065"/>
    </source>
</evidence>
<feature type="transmembrane region" description="Helical" evidence="10">
    <location>
        <begin position="40"/>
        <end position="57"/>
    </location>
</feature>
<dbReference type="Gene3D" id="1.20.1530.20">
    <property type="match status" value="2"/>
</dbReference>
<proteinExistence type="predicted"/>
<evidence type="ECO:0000256" key="4">
    <source>
        <dbReference type="ARBA" id="ARBA00022692"/>
    </source>
</evidence>
<evidence type="ECO:0000259" key="11">
    <source>
        <dbReference type="Pfam" id="PF00999"/>
    </source>
</evidence>
<feature type="transmembrane region" description="Helical" evidence="10">
    <location>
        <begin position="167"/>
        <end position="187"/>
    </location>
</feature>
<keyword evidence="7" id="KW-0406">Ion transport</keyword>
<evidence type="ECO:0000256" key="1">
    <source>
        <dbReference type="ARBA" id="ARBA00004141"/>
    </source>
</evidence>
<comment type="caution">
    <text evidence="12">The sequence shown here is derived from an EMBL/GenBank/DDBJ whole genome shotgun (WGS) entry which is preliminary data.</text>
</comment>